<evidence type="ECO:0000259" key="2">
    <source>
        <dbReference type="Pfam" id="PF06985"/>
    </source>
</evidence>
<feature type="region of interest" description="Disordered" evidence="1">
    <location>
        <begin position="17"/>
        <end position="93"/>
    </location>
</feature>
<evidence type="ECO:0000256" key="1">
    <source>
        <dbReference type="SAM" id="MobiDB-lite"/>
    </source>
</evidence>
<evidence type="ECO:0000313" key="3">
    <source>
        <dbReference type="EMBL" id="TVY36490.1"/>
    </source>
</evidence>
<proteinExistence type="predicted"/>
<feature type="compositionally biased region" description="Polar residues" evidence="1">
    <location>
        <begin position="38"/>
        <end position="48"/>
    </location>
</feature>
<reference evidence="3 4" key="1">
    <citation type="submission" date="2018-05" db="EMBL/GenBank/DDBJ databases">
        <title>Genome sequencing and assembly of the regulated plant pathogen Lachnellula willkommii and related sister species for the development of diagnostic species identification markers.</title>
        <authorList>
            <person name="Giroux E."/>
            <person name="Bilodeau G."/>
        </authorList>
    </citation>
    <scope>NUCLEOTIDE SEQUENCE [LARGE SCALE GENOMIC DNA]</scope>
    <source>
        <strain evidence="3 4">CBS 160.35</strain>
    </source>
</reference>
<dbReference type="EMBL" id="QGMI01000825">
    <property type="protein sequence ID" value="TVY36490.1"/>
    <property type="molecule type" value="Genomic_DNA"/>
</dbReference>
<accession>A0A8H8U799</accession>
<dbReference type="InterPro" id="IPR010730">
    <property type="entry name" value="HET"/>
</dbReference>
<feature type="domain" description="Heterokaryon incompatibility" evidence="2">
    <location>
        <begin position="267"/>
        <end position="420"/>
    </location>
</feature>
<dbReference type="AlphaFoldDB" id="A0A8H8U799"/>
<feature type="compositionally biased region" description="Polar residues" evidence="1">
    <location>
        <begin position="78"/>
        <end position="92"/>
    </location>
</feature>
<sequence>MKVIPAPNVLNAVNAKIIQRSSQSPPSSPASSRRTQKSSDNTSSTEPITGTVGEESFIAEPLTGNDEANPASHRKSSLRSASMAETNSSVSQEAECRSCKGHIPNGENHWMSGSRDFPFSTMSQFRVSKERGCLVCSLVYRAVQAIEPQMLLENKDPQILIGKTISIGISSLSMPWGIIIYAAAQDYKRWPGMMTGPKKVYASDLASDMCFDQVARWINNCVNDHDHPACQQPVASTLLPTRVLDLGLPSTVPNLKLRTIDEDIGPYVTLSHRWGTEQTSATRTTKPTLREREKCIEFDTLPKTFQDAIIVTRRIGIRYLWIDSLCIVQDDVEEWESESAKMGGIYSHSFLTIAAASASSDNQGFLNSRPSIAGIELCSVEDMPGKPDIIAQKQISHSIGYRNPDETTAPLWSRAWAFQEDVLSRRLLTYFGDEMSWQCSTMNACECGGDFREDEFTSIKTRALILKPMPDSNRPPKQGTYLEEHQAELYTLWRNLVSKYTKRDLTKATDILPALSGIAVPLQDYLKDQYVGGMWKGDMVRELVWGVDPGAFVALWHGRLPLDYRAPSFCWASVDSYGIQFPDLDATFSELDSELKMEVMDVQGIPRGKNPMGDLSSGFLKVRALMFSTTTRFDFFRGSESAGICYIAFYPDTQLEEADVNLPSGHTIHTARRNPEKDQGTRECRGKAYARRVENYNTLGQEGYLNSADMRQRASIFSTTPKDIDNIQVEDDGR</sequence>
<dbReference type="OrthoDB" id="5347061at2759"/>
<dbReference type="PANTHER" id="PTHR33112">
    <property type="entry name" value="DOMAIN PROTEIN, PUTATIVE-RELATED"/>
    <property type="match status" value="1"/>
</dbReference>
<feature type="compositionally biased region" description="Low complexity" evidence="1">
    <location>
        <begin position="19"/>
        <end position="33"/>
    </location>
</feature>
<dbReference type="Proteomes" id="UP000443090">
    <property type="component" value="Unassembled WGS sequence"/>
</dbReference>
<evidence type="ECO:0000313" key="4">
    <source>
        <dbReference type="Proteomes" id="UP000443090"/>
    </source>
</evidence>
<gene>
    <name evidence="3" type="ORF">LOCC1_G008282</name>
</gene>
<dbReference type="PANTHER" id="PTHR33112:SF15">
    <property type="entry name" value="HETEROKARYON INCOMPATIBILITY DOMAIN-CONTAINING PROTEIN"/>
    <property type="match status" value="1"/>
</dbReference>
<organism evidence="3 4">
    <name type="scientific">Lachnellula occidentalis</name>
    <dbReference type="NCBI Taxonomy" id="215460"/>
    <lineage>
        <taxon>Eukaryota</taxon>
        <taxon>Fungi</taxon>
        <taxon>Dikarya</taxon>
        <taxon>Ascomycota</taxon>
        <taxon>Pezizomycotina</taxon>
        <taxon>Leotiomycetes</taxon>
        <taxon>Helotiales</taxon>
        <taxon>Lachnaceae</taxon>
        <taxon>Lachnellula</taxon>
    </lineage>
</organism>
<protein>
    <recommendedName>
        <fullName evidence="2">Heterokaryon incompatibility domain-containing protein</fullName>
    </recommendedName>
</protein>
<keyword evidence="4" id="KW-1185">Reference proteome</keyword>
<dbReference type="Pfam" id="PF06985">
    <property type="entry name" value="HET"/>
    <property type="match status" value="1"/>
</dbReference>
<comment type="caution">
    <text evidence="3">The sequence shown here is derived from an EMBL/GenBank/DDBJ whole genome shotgun (WGS) entry which is preliminary data.</text>
</comment>
<name>A0A8H8U799_9HELO</name>